<evidence type="ECO:0000313" key="4">
    <source>
        <dbReference type="Proteomes" id="UP001303647"/>
    </source>
</evidence>
<dbReference type="InterPro" id="IPR029058">
    <property type="entry name" value="AB_hydrolase_fold"/>
</dbReference>
<dbReference type="SUPFAM" id="SSF53474">
    <property type="entry name" value="alpha/beta-Hydrolases"/>
    <property type="match status" value="1"/>
</dbReference>
<dbReference type="AlphaFoldDB" id="A0AAN7HJ64"/>
<feature type="signal peptide" evidence="1">
    <location>
        <begin position="1"/>
        <end position="18"/>
    </location>
</feature>
<organism evidence="3 4">
    <name type="scientific">Corynascus novoguineensis</name>
    <dbReference type="NCBI Taxonomy" id="1126955"/>
    <lineage>
        <taxon>Eukaryota</taxon>
        <taxon>Fungi</taxon>
        <taxon>Dikarya</taxon>
        <taxon>Ascomycota</taxon>
        <taxon>Pezizomycotina</taxon>
        <taxon>Sordariomycetes</taxon>
        <taxon>Sordariomycetidae</taxon>
        <taxon>Sordariales</taxon>
        <taxon>Chaetomiaceae</taxon>
        <taxon>Corynascus</taxon>
    </lineage>
</organism>
<evidence type="ECO:0000313" key="3">
    <source>
        <dbReference type="EMBL" id="KAK4247667.1"/>
    </source>
</evidence>
<feature type="chain" id="PRO_5042865767" evidence="1">
    <location>
        <begin position="19"/>
        <end position="386"/>
    </location>
</feature>
<comment type="caution">
    <text evidence="3">The sequence shown here is derived from an EMBL/GenBank/DDBJ whole genome shotgun (WGS) entry which is preliminary data.</text>
</comment>
<evidence type="ECO:0000259" key="2">
    <source>
        <dbReference type="Pfam" id="PF12697"/>
    </source>
</evidence>
<dbReference type="Proteomes" id="UP001303647">
    <property type="component" value="Unassembled WGS sequence"/>
</dbReference>
<dbReference type="EMBL" id="MU857650">
    <property type="protein sequence ID" value="KAK4247667.1"/>
    <property type="molecule type" value="Genomic_DNA"/>
</dbReference>
<reference evidence="3" key="2">
    <citation type="submission" date="2023-05" db="EMBL/GenBank/DDBJ databases">
        <authorList>
            <consortium name="Lawrence Berkeley National Laboratory"/>
            <person name="Steindorff A."/>
            <person name="Hensen N."/>
            <person name="Bonometti L."/>
            <person name="Westerberg I."/>
            <person name="Brannstrom I.O."/>
            <person name="Guillou S."/>
            <person name="Cros-Aarteil S."/>
            <person name="Calhoun S."/>
            <person name="Haridas S."/>
            <person name="Kuo A."/>
            <person name="Mondo S."/>
            <person name="Pangilinan J."/>
            <person name="Riley R."/>
            <person name="Labutti K."/>
            <person name="Andreopoulos B."/>
            <person name="Lipzen A."/>
            <person name="Chen C."/>
            <person name="Yanf M."/>
            <person name="Daum C."/>
            <person name="Ng V."/>
            <person name="Clum A."/>
            <person name="Ohm R."/>
            <person name="Martin F."/>
            <person name="Silar P."/>
            <person name="Natvig D."/>
            <person name="Lalanne C."/>
            <person name="Gautier V."/>
            <person name="Ament-Velasquez S.L."/>
            <person name="Kruys A."/>
            <person name="Hutchinson M.I."/>
            <person name="Powell A.J."/>
            <person name="Barry K."/>
            <person name="Miller A.N."/>
            <person name="Grigoriev I.V."/>
            <person name="Debuchy R."/>
            <person name="Gladieux P."/>
            <person name="Thoren M.H."/>
            <person name="Johannesson H."/>
        </authorList>
    </citation>
    <scope>NUCLEOTIDE SEQUENCE</scope>
    <source>
        <strain evidence="3">CBS 359.72</strain>
    </source>
</reference>
<dbReference type="Pfam" id="PF12697">
    <property type="entry name" value="Abhydrolase_6"/>
    <property type="match status" value="1"/>
</dbReference>
<name>A0AAN7HJ64_9PEZI</name>
<evidence type="ECO:0000256" key="1">
    <source>
        <dbReference type="SAM" id="SignalP"/>
    </source>
</evidence>
<dbReference type="Gene3D" id="3.40.50.1820">
    <property type="entry name" value="alpha/beta hydrolase"/>
    <property type="match status" value="1"/>
</dbReference>
<dbReference type="InterPro" id="IPR000073">
    <property type="entry name" value="AB_hydrolase_1"/>
</dbReference>
<sequence>MRHDTLTLLGLTFLGASASPTFTPSCSDVAFDIPVVSNNVAFASPPDPNNTADIVEFMRAIWGGATPATNGTLTISDTFTIRGTYCRPRPGNGTARSPPKGLQILVHGITYNKTMWAGEGFPSYDWHAFAAARGYATLALDRLGHGANPQRPDPLAVVQPQLQIDLIHAIVAAARDPSDVLHSVLGDGDSPATAFSKIVVVGHSYGSYLGAALAAQHPADADALVLTGYSGYLDFTDVIEADWVSAGVWRPDRFGADLPKGYVTMSNPAQRAAAFFAGGYDADIPPVDFEGEDTLTVGEIGALGAILGDAVGYVGDVLVVTAVEDAFFCEPPLEKCEEHLRQTATSFPDAKSYDYFAPTNTGHDLTLHHSAADTAERIHDWLDEKL</sequence>
<keyword evidence="1" id="KW-0732">Signal</keyword>
<protein>
    <submittedName>
        <fullName evidence="3">Cardiolipin-specific deacylase, mitochondrial</fullName>
    </submittedName>
</protein>
<feature type="domain" description="AB hydrolase-1" evidence="2">
    <location>
        <begin position="104"/>
        <end position="365"/>
    </location>
</feature>
<accession>A0AAN7HJ64</accession>
<keyword evidence="4" id="KW-1185">Reference proteome</keyword>
<gene>
    <name evidence="3" type="ORF">C7999DRAFT_31968</name>
</gene>
<proteinExistence type="predicted"/>
<reference evidence="3" key="1">
    <citation type="journal article" date="2023" name="Mol. Phylogenet. Evol.">
        <title>Genome-scale phylogeny and comparative genomics of the fungal order Sordariales.</title>
        <authorList>
            <person name="Hensen N."/>
            <person name="Bonometti L."/>
            <person name="Westerberg I."/>
            <person name="Brannstrom I.O."/>
            <person name="Guillou S."/>
            <person name="Cros-Aarteil S."/>
            <person name="Calhoun S."/>
            <person name="Haridas S."/>
            <person name="Kuo A."/>
            <person name="Mondo S."/>
            <person name="Pangilinan J."/>
            <person name="Riley R."/>
            <person name="LaButti K."/>
            <person name="Andreopoulos B."/>
            <person name="Lipzen A."/>
            <person name="Chen C."/>
            <person name="Yan M."/>
            <person name="Daum C."/>
            <person name="Ng V."/>
            <person name="Clum A."/>
            <person name="Steindorff A."/>
            <person name="Ohm R.A."/>
            <person name="Martin F."/>
            <person name="Silar P."/>
            <person name="Natvig D.O."/>
            <person name="Lalanne C."/>
            <person name="Gautier V."/>
            <person name="Ament-Velasquez S.L."/>
            <person name="Kruys A."/>
            <person name="Hutchinson M.I."/>
            <person name="Powell A.J."/>
            <person name="Barry K."/>
            <person name="Miller A.N."/>
            <person name="Grigoriev I.V."/>
            <person name="Debuchy R."/>
            <person name="Gladieux P."/>
            <person name="Hiltunen Thoren M."/>
            <person name="Johannesson H."/>
        </authorList>
    </citation>
    <scope>NUCLEOTIDE SEQUENCE</scope>
    <source>
        <strain evidence="3">CBS 359.72</strain>
    </source>
</reference>